<keyword evidence="1" id="KW-1133">Transmembrane helix</keyword>
<reference evidence="4" key="1">
    <citation type="submission" date="2012-06" db="EMBL/GenBank/DDBJ databases">
        <title>The complete genome of Flexibacter litoralis DSM 6794.</title>
        <authorList>
            <person name="Lucas S."/>
            <person name="Copeland A."/>
            <person name="Lapidus A."/>
            <person name="Glavina del Rio T."/>
            <person name="Dalin E."/>
            <person name="Tice H."/>
            <person name="Bruce D."/>
            <person name="Goodwin L."/>
            <person name="Pitluck S."/>
            <person name="Peters L."/>
            <person name="Ovchinnikova G."/>
            <person name="Lu M."/>
            <person name="Kyrpides N."/>
            <person name="Mavromatis K."/>
            <person name="Ivanova N."/>
            <person name="Brettin T."/>
            <person name="Detter J.C."/>
            <person name="Han C."/>
            <person name="Larimer F."/>
            <person name="Land M."/>
            <person name="Hauser L."/>
            <person name="Markowitz V."/>
            <person name="Cheng J.-F."/>
            <person name="Hugenholtz P."/>
            <person name="Woyke T."/>
            <person name="Wu D."/>
            <person name="Spring S."/>
            <person name="Lang E."/>
            <person name="Kopitz M."/>
            <person name="Brambilla E."/>
            <person name="Klenk H.-P."/>
            <person name="Eisen J.A."/>
        </authorList>
    </citation>
    <scope>NUCLEOTIDE SEQUENCE [LARGE SCALE GENOMIC DNA]</scope>
    <source>
        <strain evidence="4">ATCC 23117 / DSM 6794 / NBRC 15988 / NCIMB 1366 / Sio-4</strain>
    </source>
</reference>
<feature type="transmembrane region" description="Helical" evidence="1">
    <location>
        <begin position="70"/>
        <end position="89"/>
    </location>
</feature>
<keyword evidence="1" id="KW-0812">Transmembrane</keyword>
<dbReference type="OrthoDB" id="594443at2"/>
<dbReference type="EMBL" id="CP003345">
    <property type="protein sequence ID" value="AFM03103.1"/>
    <property type="molecule type" value="Genomic_DNA"/>
</dbReference>
<protein>
    <recommendedName>
        <fullName evidence="2">Urease accessory protein UreH-like transmembrane domain-containing protein</fullName>
    </recommendedName>
</protein>
<feature type="transmembrane region" description="Helical" evidence="1">
    <location>
        <begin position="6"/>
        <end position="25"/>
    </location>
</feature>
<dbReference type="KEGG" id="fli:Fleli_0639"/>
<keyword evidence="1" id="KW-0472">Membrane</keyword>
<dbReference type="PATRIC" id="fig|880071.3.peg.606"/>
<name>I4AGL8_BERLS</name>
<dbReference type="AlphaFoldDB" id="I4AGL8"/>
<dbReference type="Pfam" id="PF13386">
    <property type="entry name" value="DsbD_2"/>
    <property type="match status" value="1"/>
</dbReference>
<evidence type="ECO:0000313" key="3">
    <source>
        <dbReference type="EMBL" id="AFM03103.1"/>
    </source>
</evidence>
<sequence precursor="true">MFFPALLLGLTGSLHCVGMCAPLTFAFMQGEKFAQKLFFYQLGRILTYTLLGVGVGFIGQALFFSNWQSYAAFLLGGTLVLAGLFSFNLDRITNQFSILKWISQKITPLMGKFLFDNKPYKLFFAGLLNGLLPCGLVYFALLGAVATGTSLEGGIFMTGFGLGTLPLLLTSLFVSKNVSKKINTKNIIFQKLKLIYPYAFIIMGIWFFGMGIISWETGAVDCH</sequence>
<feature type="transmembrane region" description="Helical" evidence="1">
    <location>
        <begin position="153"/>
        <end position="174"/>
    </location>
</feature>
<evidence type="ECO:0000259" key="2">
    <source>
        <dbReference type="Pfam" id="PF13386"/>
    </source>
</evidence>
<dbReference type="PANTHER" id="PTHR42208">
    <property type="entry name" value="HEAVY METAL TRANSPORTER-RELATED"/>
    <property type="match status" value="1"/>
</dbReference>
<feature type="transmembrane region" description="Helical" evidence="1">
    <location>
        <begin position="195"/>
        <end position="215"/>
    </location>
</feature>
<feature type="transmembrane region" description="Helical" evidence="1">
    <location>
        <begin position="122"/>
        <end position="141"/>
    </location>
</feature>
<dbReference type="PANTHER" id="PTHR42208:SF1">
    <property type="entry name" value="HEAVY METAL TRANSPORTER"/>
    <property type="match status" value="1"/>
</dbReference>
<feature type="domain" description="Urease accessory protein UreH-like transmembrane" evidence="2">
    <location>
        <begin position="5"/>
        <end position="206"/>
    </location>
</feature>
<dbReference type="HOGENOM" id="CLU_032635_1_0_10"/>
<keyword evidence="4" id="KW-1185">Reference proteome</keyword>
<evidence type="ECO:0000313" key="4">
    <source>
        <dbReference type="Proteomes" id="UP000006054"/>
    </source>
</evidence>
<organism evidence="3 4">
    <name type="scientific">Bernardetia litoralis (strain ATCC 23117 / DSM 6794 / NBRC 15988 / NCIMB 1366 / Fx l1 / Sio-4)</name>
    <name type="common">Flexibacter litoralis</name>
    <dbReference type="NCBI Taxonomy" id="880071"/>
    <lineage>
        <taxon>Bacteria</taxon>
        <taxon>Pseudomonadati</taxon>
        <taxon>Bacteroidota</taxon>
        <taxon>Cytophagia</taxon>
        <taxon>Cytophagales</taxon>
        <taxon>Bernardetiaceae</taxon>
        <taxon>Bernardetia</taxon>
    </lineage>
</organism>
<gene>
    <name evidence="3" type="ordered locus">Fleli_0639</name>
</gene>
<proteinExistence type="predicted"/>
<dbReference type="STRING" id="880071.Fleli_0639"/>
<evidence type="ECO:0000256" key="1">
    <source>
        <dbReference type="SAM" id="Phobius"/>
    </source>
</evidence>
<feature type="transmembrane region" description="Helical" evidence="1">
    <location>
        <begin position="45"/>
        <end position="64"/>
    </location>
</feature>
<dbReference type="eggNOG" id="COG2836">
    <property type="taxonomic scope" value="Bacteria"/>
</dbReference>
<dbReference type="InterPro" id="IPR039447">
    <property type="entry name" value="UreH-like_TM_dom"/>
</dbReference>
<accession>I4AGL8</accession>
<dbReference type="RefSeq" id="WP_014796562.1">
    <property type="nucleotide sequence ID" value="NC_018018.1"/>
</dbReference>
<dbReference type="Proteomes" id="UP000006054">
    <property type="component" value="Chromosome"/>
</dbReference>